<comment type="caution">
    <text evidence="1">The sequence shown here is derived from an EMBL/GenBank/DDBJ whole genome shotgun (WGS) entry which is preliminary data.</text>
</comment>
<dbReference type="Proteomes" id="UP000324222">
    <property type="component" value="Unassembled WGS sequence"/>
</dbReference>
<evidence type="ECO:0000313" key="1">
    <source>
        <dbReference type="EMBL" id="MPC47398.1"/>
    </source>
</evidence>
<evidence type="ECO:0000313" key="2">
    <source>
        <dbReference type="Proteomes" id="UP000324222"/>
    </source>
</evidence>
<gene>
    <name evidence="1" type="ORF">E2C01_041143</name>
</gene>
<protein>
    <submittedName>
        <fullName evidence="1">Uncharacterized protein</fullName>
    </submittedName>
</protein>
<keyword evidence="2" id="KW-1185">Reference proteome</keyword>
<name>A0A5B7FR40_PORTR</name>
<reference evidence="1 2" key="1">
    <citation type="submission" date="2019-05" db="EMBL/GenBank/DDBJ databases">
        <title>Another draft genome of Portunus trituberculatus and its Hox gene families provides insights of decapod evolution.</title>
        <authorList>
            <person name="Jeong J.-H."/>
            <person name="Song I."/>
            <person name="Kim S."/>
            <person name="Choi T."/>
            <person name="Kim D."/>
            <person name="Ryu S."/>
            <person name="Kim W."/>
        </authorList>
    </citation>
    <scope>NUCLEOTIDE SEQUENCE [LARGE SCALE GENOMIC DNA]</scope>
    <source>
        <tissue evidence="1">Muscle</tissue>
    </source>
</reference>
<dbReference type="AlphaFoldDB" id="A0A5B7FR40"/>
<organism evidence="1 2">
    <name type="scientific">Portunus trituberculatus</name>
    <name type="common">Swimming crab</name>
    <name type="synonym">Neptunus trituberculatus</name>
    <dbReference type="NCBI Taxonomy" id="210409"/>
    <lineage>
        <taxon>Eukaryota</taxon>
        <taxon>Metazoa</taxon>
        <taxon>Ecdysozoa</taxon>
        <taxon>Arthropoda</taxon>
        <taxon>Crustacea</taxon>
        <taxon>Multicrustacea</taxon>
        <taxon>Malacostraca</taxon>
        <taxon>Eumalacostraca</taxon>
        <taxon>Eucarida</taxon>
        <taxon>Decapoda</taxon>
        <taxon>Pleocyemata</taxon>
        <taxon>Brachyura</taxon>
        <taxon>Eubrachyura</taxon>
        <taxon>Portunoidea</taxon>
        <taxon>Portunidae</taxon>
        <taxon>Portuninae</taxon>
        <taxon>Portunus</taxon>
    </lineage>
</organism>
<sequence length="69" mass="7489">MPYLTVIAGVNAVSLEHTWPAAATRFPHPAPASLCLPLRPFEHVWQGPIIVRGLASEGFPCQSPAMLLR</sequence>
<accession>A0A5B7FR40</accession>
<dbReference type="EMBL" id="VSRR010007715">
    <property type="protein sequence ID" value="MPC47398.1"/>
    <property type="molecule type" value="Genomic_DNA"/>
</dbReference>
<proteinExistence type="predicted"/>